<dbReference type="SMART" id="SM00220">
    <property type="entry name" value="S_TKc"/>
    <property type="match status" value="1"/>
</dbReference>
<evidence type="ECO:0000313" key="12">
    <source>
        <dbReference type="EMBL" id="TEB34561.1"/>
    </source>
</evidence>
<dbReference type="Proteomes" id="UP000298030">
    <property type="component" value="Unassembled WGS sequence"/>
</dbReference>
<dbReference type="FunFam" id="1.10.510.10:FF:000024">
    <property type="entry name" value="Probable serine/threonine-protein kinase cot-1"/>
    <property type="match status" value="1"/>
</dbReference>
<dbReference type="GO" id="GO:0007010">
    <property type="term" value="P:cytoskeleton organization"/>
    <property type="evidence" value="ECO:0007669"/>
    <property type="project" value="UniProtKB-ARBA"/>
</dbReference>
<dbReference type="AlphaFoldDB" id="A0A4Y7TKS8"/>
<evidence type="ECO:0000256" key="10">
    <source>
        <dbReference type="SAM" id="MobiDB-lite"/>
    </source>
</evidence>
<name>A0A4Y7TKS8_COPMI</name>
<protein>
    <recommendedName>
        <fullName evidence="1">non-specific serine/threonine protein kinase</fullName>
        <ecNumber evidence="1">2.7.11.1</ecNumber>
    </recommendedName>
</protein>
<comment type="catalytic activity">
    <reaction evidence="8">
        <text>L-threonyl-[protein] + ATP = O-phospho-L-threonyl-[protein] + ADP + H(+)</text>
        <dbReference type="Rhea" id="RHEA:46608"/>
        <dbReference type="Rhea" id="RHEA-COMP:11060"/>
        <dbReference type="Rhea" id="RHEA-COMP:11605"/>
        <dbReference type="ChEBI" id="CHEBI:15378"/>
        <dbReference type="ChEBI" id="CHEBI:30013"/>
        <dbReference type="ChEBI" id="CHEBI:30616"/>
        <dbReference type="ChEBI" id="CHEBI:61977"/>
        <dbReference type="ChEBI" id="CHEBI:456216"/>
        <dbReference type="EC" id="2.7.11.1"/>
    </reaction>
</comment>
<evidence type="ECO:0000259" key="11">
    <source>
        <dbReference type="PROSITE" id="PS50011"/>
    </source>
</evidence>
<comment type="caution">
    <text evidence="12">The sequence shown here is derived from an EMBL/GenBank/DDBJ whole genome shotgun (WGS) entry which is preliminary data.</text>
</comment>
<evidence type="ECO:0000256" key="5">
    <source>
        <dbReference type="ARBA" id="ARBA00022741"/>
    </source>
</evidence>
<evidence type="ECO:0000256" key="9">
    <source>
        <dbReference type="ARBA" id="ARBA00048679"/>
    </source>
</evidence>
<evidence type="ECO:0000256" key="3">
    <source>
        <dbReference type="ARBA" id="ARBA00022553"/>
    </source>
</evidence>
<dbReference type="PANTHER" id="PTHR24351">
    <property type="entry name" value="RIBOSOMAL PROTEIN S6 KINASE"/>
    <property type="match status" value="1"/>
</dbReference>
<keyword evidence="5" id="KW-0547">Nucleotide-binding</keyword>
<accession>A0A4Y7TKS8</accession>
<keyword evidence="4" id="KW-0808">Transferase</keyword>
<dbReference type="EMBL" id="QPFP01000009">
    <property type="protein sequence ID" value="TEB34561.1"/>
    <property type="molecule type" value="Genomic_DNA"/>
</dbReference>
<evidence type="ECO:0000256" key="4">
    <source>
        <dbReference type="ARBA" id="ARBA00022679"/>
    </source>
</evidence>
<dbReference type="InterPro" id="IPR011009">
    <property type="entry name" value="Kinase-like_dom_sf"/>
</dbReference>
<feature type="region of interest" description="Disordered" evidence="10">
    <location>
        <begin position="653"/>
        <end position="698"/>
    </location>
</feature>
<feature type="domain" description="Protein kinase" evidence="11">
    <location>
        <begin position="286"/>
        <end position="559"/>
    </location>
</feature>
<dbReference type="InterPro" id="IPR008271">
    <property type="entry name" value="Ser/Thr_kinase_AS"/>
</dbReference>
<evidence type="ECO:0000313" key="13">
    <source>
        <dbReference type="Proteomes" id="UP000298030"/>
    </source>
</evidence>
<keyword evidence="7" id="KW-0067">ATP-binding</keyword>
<dbReference type="InterPro" id="IPR045270">
    <property type="entry name" value="STKc_AGC"/>
</dbReference>
<dbReference type="SUPFAM" id="SSF56112">
    <property type="entry name" value="Protein kinase-like (PK-like)"/>
    <property type="match status" value="1"/>
</dbReference>
<evidence type="ECO:0000256" key="7">
    <source>
        <dbReference type="ARBA" id="ARBA00022840"/>
    </source>
</evidence>
<evidence type="ECO:0000256" key="2">
    <source>
        <dbReference type="ARBA" id="ARBA00022527"/>
    </source>
</evidence>
<evidence type="ECO:0000256" key="8">
    <source>
        <dbReference type="ARBA" id="ARBA00047899"/>
    </source>
</evidence>
<dbReference type="STRING" id="71717.A0A4Y7TKS8"/>
<comment type="catalytic activity">
    <reaction evidence="9">
        <text>L-seryl-[protein] + ATP = O-phospho-L-seryl-[protein] + ADP + H(+)</text>
        <dbReference type="Rhea" id="RHEA:17989"/>
        <dbReference type="Rhea" id="RHEA-COMP:9863"/>
        <dbReference type="Rhea" id="RHEA-COMP:11604"/>
        <dbReference type="ChEBI" id="CHEBI:15378"/>
        <dbReference type="ChEBI" id="CHEBI:29999"/>
        <dbReference type="ChEBI" id="CHEBI:30616"/>
        <dbReference type="ChEBI" id="CHEBI:83421"/>
        <dbReference type="ChEBI" id="CHEBI:456216"/>
        <dbReference type="EC" id="2.7.11.1"/>
    </reaction>
</comment>
<dbReference type="CDD" id="cd05123">
    <property type="entry name" value="STKc_AGC"/>
    <property type="match status" value="1"/>
</dbReference>
<proteinExistence type="predicted"/>
<keyword evidence="3" id="KW-0597">Phosphoprotein</keyword>
<dbReference type="Gene3D" id="1.10.510.10">
    <property type="entry name" value="Transferase(Phosphotransferase) domain 1"/>
    <property type="match status" value="1"/>
</dbReference>
<dbReference type="OrthoDB" id="68483at2759"/>
<keyword evidence="6 12" id="KW-0418">Kinase</keyword>
<dbReference type="Pfam" id="PF00069">
    <property type="entry name" value="Pkinase"/>
    <property type="match status" value="1"/>
</dbReference>
<dbReference type="PROSITE" id="PS50011">
    <property type="entry name" value="PROTEIN_KINASE_DOM"/>
    <property type="match status" value="1"/>
</dbReference>
<gene>
    <name evidence="12" type="ORF">FA13DRAFT_1487787</name>
</gene>
<dbReference type="EC" id="2.7.11.1" evidence="1"/>
<dbReference type="GO" id="GO:0005524">
    <property type="term" value="F:ATP binding"/>
    <property type="evidence" value="ECO:0007669"/>
    <property type="project" value="UniProtKB-KW"/>
</dbReference>
<sequence length="698" mass="77863">MHCVSACKISIPAFSTSPGPLQEEEVLHAVQEIECLSAEVSFFPSEGGGRLRPASEPGPPPTLAIGGMEQGGCDLRSATSNSIGDWRRRAWLGGRTPAPSEPPDLSLRLSGCNMLRASPFGQNRSPAITFLPRSYSFPPIRCIPATSRDGISPERTQDSFPVYSPPNPTDLARLRFPAAFVLHADKTPPLDRHSNAWLSPRSFILHPPPSPYPRIYHHAEESPTQKIVVRRKPVPKLLAEDLLRGSSFMRFSTMNSFPLLPPTDTLRPSPSVIAKAFRRSDRVKGYSLRHFLSQGAQGKVYLATGDGDQAKISAIKVISKLTVESFRTLLQEQRLLKRIKGHQFVLNMVDSFHDTENFYLVTDYYPGGDLSHLLYRLGVFETDMARFYISELIVAVNFLHDREIVHRDLKPGNILIKSDGHICVVDFGLCKDFKGISTSSRSASDRVSHESKPRLPWPTTNGFAGTLVYMSPQAVNQDPYSYDTDWWAMGIILYELLQGDTPWVGSDISSMVKKIRRDPLVFRKDVQIDAAARDFIEKLLEKEVDARIPPSQFGSHSFFKSITFADVERGHLIPPFAPQYSEKCLASGCLNEADKIYVGRHYGPTADPFPEYNYVNSLVDAPLTVGGLEAVKLDVYRSPKRLSVVPRFLPDDISPRPRLRRGQHHTKPEDLNNASGDQGPTVPKSFLESHNLPGQQRT</sequence>
<evidence type="ECO:0000256" key="6">
    <source>
        <dbReference type="ARBA" id="ARBA00022777"/>
    </source>
</evidence>
<dbReference type="InterPro" id="IPR000719">
    <property type="entry name" value="Prot_kinase_dom"/>
</dbReference>
<reference evidence="12 13" key="1">
    <citation type="journal article" date="2019" name="Nat. Ecol. Evol.">
        <title>Megaphylogeny resolves global patterns of mushroom evolution.</title>
        <authorList>
            <person name="Varga T."/>
            <person name="Krizsan K."/>
            <person name="Foldi C."/>
            <person name="Dima B."/>
            <person name="Sanchez-Garcia M."/>
            <person name="Sanchez-Ramirez S."/>
            <person name="Szollosi G.J."/>
            <person name="Szarkandi J.G."/>
            <person name="Papp V."/>
            <person name="Albert L."/>
            <person name="Andreopoulos W."/>
            <person name="Angelini C."/>
            <person name="Antonin V."/>
            <person name="Barry K.W."/>
            <person name="Bougher N.L."/>
            <person name="Buchanan P."/>
            <person name="Buyck B."/>
            <person name="Bense V."/>
            <person name="Catcheside P."/>
            <person name="Chovatia M."/>
            <person name="Cooper J."/>
            <person name="Damon W."/>
            <person name="Desjardin D."/>
            <person name="Finy P."/>
            <person name="Geml J."/>
            <person name="Haridas S."/>
            <person name="Hughes K."/>
            <person name="Justo A."/>
            <person name="Karasinski D."/>
            <person name="Kautmanova I."/>
            <person name="Kiss B."/>
            <person name="Kocsube S."/>
            <person name="Kotiranta H."/>
            <person name="LaButti K.M."/>
            <person name="Lechner B.E."/>
            <person name="Liimatainen K."/>
            <person name="Lipzen A."/>
            <person name="Lukacs Z."/>
            <person name="Mihaltcheva S."/>
            <person name="Morgado L.N."/>
            <person name="Niskanen T."/>
            <person name="Noordeloos M.E."/>
            <person name="Ohm R.A."/>
            <person name="Ortiz-Santana B."/>
            <person name="Ovrebo C."/>
            <person name="Racz N."/>
            <person name="Riley R."/>
            <person name="Savchenko A."/>
            <person name="Shiryaev A."/>
            <person name="Soop K."/>
            <person name="Spirin V."/>
            <person name="Szebenyi C."/>
            <person name="Tomsovsky M."/>
            <person name="Tulloss R.E."/>
            <person name="Uehling J."/>
            <person name="Grigoriev I.V."/>
            <person name="Vagvolgyi C."/>
            <person name="Papp T."/>
            <person name="Martin F.M."/>
            <person name="Miettinen O."/>
            <person name="Hibbett D.S."/>
            <person name="Nagy L.G."/>
        </authorList>
    </citation>
    <scope>NUCLEOTIDE SEQUENCE [LARGE SCALE GENOMIC DNA]</scope>
    <source>
        <strain evidence="12 13">FP101781</strain>
    </source>
</reference>
<dbReference type="PROSITE" id="PS00108">
    <property type="entry name" value="PROTEIN_KINASE_ST"/>
    <property type="match status" value="1"/>
</dbReference>
<evidence type="ECO:0000256" key="1">
    <source>
        <dbReference type="ARBA" id="ARBA00012513"/>
    </source>
</evidence>
<dbReference type="Gene3D" id="3.30.200.20">
    <property type="entry name" value="Phosphorylase Kinase, domain 1"/>
    <property type="match status" value="1"/>
</dbReference>
<dbReference type="GO" id="GO:0004674">
    <property type="term" value="F:protein serine/threonine kinase activity"/>
    <property type="evidence" value="ECO:0007669"/>
    <property type="project" value="UniProtKB-KW"/>
</dbReference>
<keyword evidence="13" id="KW-1185">Reference proteome</keyword>
<organism evidence="12 13">
    <name type="scientific">Coprinellus micaceus</name>
    <name type="common">Glistening ink-cap mushroom</name>
    <name type="synonym">Coprinus micaceus</name>
    <dbReference type="NCBI Taxonomy" id="71717"/>
    <lineage>
        <taxon>Eukaryota</taxon>
        <taxon>Fungi</taxon>
        <taxon>Dikarya</taxon>
        <taxon>Basidiomycota</taxon>
        <taxon>Agaricomycotina</taxon>
        <taxon>Agaricomycetes</taxon>
        <taxon>Agaricomycetidae</taxon>
        <taxon>Agaricales</taxon>
        <taxon>Agaricineae</taxon>
        <taxon>Psathyrellaceae</taxon>
        <taxon>Coprinellus</taxon>
    </lineage>
</organism>
<keyword evidence="2" id="KW-0723">Serine/threonine-protein kinase</keyword>